<organism evidence="3 4">
    <name type="scientific">Xanthomonas perforans</name>
    <dbReference type="NCBI Taxonomy" id="442694"/>
    <lineage>
        <taxon>Bacteria</taxon>
        <taxon>Pseudomonadati</taxon>
        <taxon>Pseudomonadota</taxon>
        <taxon>Gammaproteobacteria</taxon>
        <taxon>Lysobacterales</taxon>
        <taxon>Lysobacteraceae</taxon>
        <taxon>Xanthomonas</taxon>
    </lineage>
</organism>
<feature type="region of interest" description="Disordered" evidence="1">
    <location>
        <begin position="203"/>
        <end position="229"/>
    </location>
</feature>
<evidence type="ECO:0000256" key="1">
    <source>
        <dbReference type="SAM" id="MobiDB-lite"/>
    </source>
</evidence>
<reference evidence="3 4" key="1">
    <citation type="submission" date="2019-11" db="EMBL/GenBank/DDBJ databases">
        <title>Genome-resolved metagenomics to study the prevalence of co-infection and intraspecific heterogeneity among plant pathogen metapopulations.</title>
        <authorList>
            <person name="Newberry E."/>
            <person name="Bhandari R."/>
            <person name="Kemble J."/>
            <person name="Sikora E."/>
            <person name="Potnis N."/>
        </authorList>
    </citation>
    <scope>NUCLEOTIDE SEQUENCE [LARGE SCALE GENOMIC DNA]</scope>
    <source>
        <strain evidence="3">Xp_Tom_Tuscaloosa_18b</strain>
    </source>
</reference>
<sequence>MLNMKNPLLALKCLAAASCLLMLNACATGSSGKFACPAPDGFSCMNPVEVYEATNDMSNADEQPRVKKGGKLAPQTIVVQPVAPAVAEAVAVGPDRCCNPVLTGLSVGKNDSLSLARPMSPIVPTQHQADALNRGTRASPQLPDGEAYRESAKIMRIYVAPWEDEQGDLHMGGIIYSEIEPRKWRVGQRMPDASNTFALLKGQAAAADDEVASNEPVTGTTSNKFNPPR</sequence>
<comment type="caution">
    <text evidence="3">The sequence shown here is derived from an EMBL/GenBank/DDBJ whole genome shotgun (WGS) entry which is preliminary data.</text>
</comment>
<evidence type="ECO:0000256" key="2">
    <source>
        <dbReference type="SAM" id="SignalP"/>
    </source>
</evidence>
<gene>
    <name evidence="3" type="ORF">G3W61_09975</name>
</gene>
<dbReference type="EMBL" id="JAAGYU010000036">
    <property type="protein sequence ID" value="NEL76576.1"/>
    <property type="molecule type" value="Genomic_DNA"/>
</dbReference>
<feature type="compositionally biased region" description="Polar residues" evidence="1">
    <location>
        <begin position="215"/>
        <end position="229"/>
    </location>
</feature>
<feature type="chain" id="PRO_5043691719" evidence="2">
    <location>
        <begin position="28"/>
        <end position="229"/>
    </location>
</feature>
<dbReference type="Pfam" id="PF09676">
    <property type="entry name" value="TraV"/>
    <property type="match status" value="1"/>
</dbReference>
<dbReference type="RefSeq" id="WP_046937492.1">
    <property type="nucleotide sequence ID" value="NZ_JAKHFX010000008.1"/>
</dbReference>
<dbReference type="AlphaFoldDB" id="A0A6L9X9I8"/>
<keyword evidence="2" id="KW-0732">Signal</keyword>
<proteinExistence type="predicted"/>
<accession>A0A6L9X9I8</accession>
<dbReference type="InterPro" id="IPR014118">
    <property type="entry name" value="T4SS_TraV"/>
</dbReference>
<dbReference type="Proteomes" id="UP000471082">
    <property type="component" value="Unassembled WGS sequence"/>
</dbReference>
<keyword evidence="3" id="KW-0449">Lipoprotein</keyword>
<evidence type="ECO:0000313" key="4">
    <source>
        <dbReference type="Proteomes" id="UP000471082"/>
    </source>
</evidence>
<name>A0A6L9X9I8_XANPE</name>
<protein>
    <submittedName>
        <fullName evidence="3">TraV family lipoprotein</fullName>
    </submittedName>
</protein>
<evidence type="ECO:0000313" key="3">
    <source>
        <dbReference type="EMBL" id="NEL76576.1"/>
    </source>
</evidence>
<feature type="signal peptide" evidence="2">
    <location>
        <begin position="1"/>
        <end position="27"/>
    </location>
</feature>